<dbReference type="SUPFAM" id="SSF56645">
    <property type="entry name" value="Acyl-CoA dehydrogenase NM domain-like"/>
    <property type="match status" value="1"/>
</dbReference>
<evidence type="ECO:0000259" key="6">
    <source>
        <dbReference type="Pfam" id="PF00441"/>
    </source>
</evidence>
<evidence type="ECO:0000256" key="5">
    <source>
        <dbReference type="RuleBase" id="RU362125"/>
    </source>
</evidence>
<dbReference type="Gene3D" id="1.20.140.10">
    <property type="entry name" value="Butyryl-CoA Dehydrogenase, subunit A, domain 3"/>
    <property type="match status" value="1"/>
</dbReference>
<evidence type="ECO:0000256" key="4">
    <source>
        <dbReference type="ARBA" id="ARBA00022827"/>
    </source>
</evidence>
<dbReference type="Pfam" id="PF02771">
    <property type="entry name" value="Acyl-CoA_dh_N"/>
    <property type="match status" value="1"/>
</dbReference>
<name>A0A939J6Z2_9HYPH</name>
<comment type="similarity">
    <text evidence="2 5">Belongs to the acyl-CoA dehydrogenase family.</text>
</comment>
<keyword evidence="3 5" id="KW-0285">Flavoprotein</keyword>
<dbReference type="Gene3D" id="2.40.110.10">
    <property type="entry name" value="Butyryl-CoA Dehydrogenase, subunit A, domain 2"/>
    <property type="match status" value="1"/>
</dbReference>
<keyword evidence="4 5" id="KW-0274">FAD</keyword>
<evidence type="ECO:0000259" key="8">
    <source>
        <dbReference type="Pfam" id="PF02771"/>
    </source>
</evidence>
<feature type="domain" description="Acyl-CoA dehydrogenase/oxidase C-terminal" evidence="6">
    <location>
        <begin position="267"/>
        <end position="425"/>
    </location>
</feature>
<evidence type="ECO:0000313" key="9">
    <source>
        <dbReference type="EMBL" id="MBN9673800.1"/>
    </source>
</evidence>
<dbReference type="PANTHER" id="PTHR42803:SF1">
    <property type="entry name" value="BROAD-SPECIFICITY LINEAR ACYL-COA DEHYDROGENASE FADE5"/>
    <property type="match status" value="1"/>
</dbReference>
<evidence type="ECO:0000259" key="7">
    <source>
        <dbReference type="Pfam" id="PF02770"/>
    </source>
</evidence>
<dbReference type="Gene3D" id="1.10.540.10">
    <property type="entry name" value="Acyl-CoA dehydrogenase/oxidase, N-terminal domain"/>
    <property type="match status" value="1"/>
</dbReference>
<evidence type="ECO:0000256" key="1">
    <source>
        <dbReference type="ARBA" id="ARBA00001974"/>
    </source>
</evidence>
<dbReference type="InterPro" id="IPR009100">
    <property type="entry name" value="AcylCoA_DH/oxidase_NM_dom_sf"/>
</dbReference>
<evidence type="ECO:0000313" key="10">
    <source>
        <dbReference type="Proteomes" id="UP000664096"/>
    </source>
</evidence>
<evidence type="ECO:0000256" key="3">
    <source>
        <dbReference type="ARBA" id="ARBA00022630"/>
    </source>
</evidence>
<dbReference type="InterPro" id="IPR037069">
    <property type="entry name" value="AcylCoA_DH/ox_N_sf"/>
</dbReference>
<dbReference type="PANTHER" id="PTHR42803">
    <property type="entry name" value="ACYL-COA DEHYDROGENASE"/>
    <property type="match status" value="1"/>
</dbReference>
<accession>A0A939J6Z2</accession>
<sequence>MKPFSAPLDDILFSLTHVAGAAGLPHWDADLASEIGAHFAAFAEEQFAPLNEPGDRQGCRLEAGRVRMPDGFKAAYEAYCEQGWPGLSAPEAFGGQGLDATVLAITSEIFSGANHSLQMVTGLVPGAISTLMNFGMEDQQTRFLPALASGEALATMCLTEPEAGSDLARIRCRGEEQGGSWRISGEKIFISGGDQDLSPLIHHLVLARTSDDGLKGLSLFICPKLLENGEQNRISVTRIEEKMGLHASPTCQMRFENAEGELIGRPGEGLKAMFTLMNHARVDVALQGVAHAARAYDVARAYAAERIQGRGPDGKPATLDRHADIRRMLEEIDGLALSGRALAHLTLVTIEAGRDPDLAEFLKPIAKVFCTEAGMRATELGMQVLGGYGYLKEYALEQAYRDARITAIYEGANGIHEKALATRLLAKQPGQAFAEFLQGECARLETVSPIVGSLYASWCDARDKVLSAQDPSELAHAFMRRTADSLIQVLWARMLEKAHLHPDPVRLRRCFDRAVAGYAC</sequence>
<dbReference type="EMBL" id="JAEKJZ010000008">
    <property type="protein sequence ID" value="MBN9673800.1"/>
    <property type="molecule type" value="Genomic_DNA"/>
</dbReference>
<dbReference type="Pfam" id="PF02770">
    <property type="entry name" value="Acyl-CoA_dh_M"/>
    <property type="match status" value="1"/>
</dbReference>
<keyword evidence="5" id="KW-0560">Oxidoreductase</keyword>
<dbReference type="InterPro" id="IPR052166">
    <property type="entry name" value="Diverse_Acyl-CoA_DH"/>
</dbReference>
<dbReference type="InterPro" id="IPR013786">
    <property type="entry name" value="AcylCoA_DH/ox_N"/>
</dbReference>
<feature type="domain" description="Acyl-CoA dehydrogenase/oxidase N-terminal" evidence="8">
    <location>
        <begin position="37"/>
        <end position="151"/>
    </location>
</feature>
<feature type="domain" description="Acyl-CoA oxidase/dehydrogenase middle" evidence="7">
    <location>
        <begin position="156"/>
        <end position="257"/>
    </location>
</feature>
<dbReference type="Proteomes" id="UP000664096">
    <property type="component" value="Unassembled WGS sequence"/>
</dbReference>
<organism evidence="9 10">
    <name type="scientific">Roseibium aggregatum</name>
    <dbReference type="NCBI Taxonomy" id="187304"/>
    <lineage>
        <taxon>Bacteria</taxon>
        <taxon>Pseudomonadati</taxon>
        <taxon>Pseudomonadota</taxon>
        <taxon>Alphaproteobacteria</taxon>
        <taxon>Hyphomicrobiales</taxon>
        <taxon>Stappiaceae</taxon>
        <taxon>Roseibium</taxon>
    </lineage>
</organism>
<dbReference type="GO" id="GO:0050660">
    <property type="term" value="F:flavin adenine dinucleotide binding"/>
    <property type="evidence" value="ECO:0007669"/>
    <property type="project" value="InterPro"/>
</dbReference>
<dbReference type="Pfam" id="PF00441">
    <property type="entry name" value="Acyl-CoA_dh_1"/>
    <property type="match status" value="1"/>
</dbReference>
<gene>
    <name evidence="9" type="ORF">JF539_25820</name>
</gene>
<comment type="cofactor">
    <cofactor evidence="1 5">
        <name>FAD</name>
        <dbReference type="ChEBI" id="CHEBI:57692"/>
    </cofactor>
</comment>
<proteinExistence type="inferred from homology"/>
<dbReference type="InterPro" id="IPR036250">
    <property type="entry name" value="AcylCo_DH-like_C"/>
</dbReference>
<evidence type="ECO:0000256" key="2">
    <source>
        <dbReference type="ARBA" id="ARBA00009347"/>
    </source>
</evidence>
<dbReference type="RefSeq" id="WP_207144045.1">
    <property type="nucleotide sequence ID" value="NZ_JAEKJZ010000008.1"/>
</dbReference>
<dbReference type="AlphaFoldDB" id="A0A939J6Z2"/>
<dbReference type="InterPro" id="IPR046373">
    <property type="entry name" value="Acyl-CoA_Oxase/DH_mid-dom_sf"/>
</dbReference>
<dbReference type="InterPro" id="IPR009075">
    <property type="entry name" value="AcylCo_DH/oxidase_C"/>
</dbReference>
<dbReference type="GO" id="GO:0016627">
    <property type="term" value="F:oxidoreductase activity, acting on the CH-CH group of donors"/>
    <property type="evidence" value="ECO:0007669"/>
    <property type="project" value="InterPro"/>
</dbReference>
<reference evidence="9" key="1">
    <citation type="submission" date="2020-12" db="EMBL/GenBank/DDBJ databases">
        <title>Oil enriched cultivation method for isolating marine PHA-producing bacteria.</title>
        <authorList>
            <person name="Zheng W."/>
            <person name="Yu S."/>
            <person name="Huang Y."/>
        </authorList>
    </citation>
    <scope>NUCLEOTIDE SEQUENCE</scope>
    <source>
        <strain evidence="9">SY-2-12</strain>
    </source>
</reference>
<dbReference type="InterPro" id="IPR006091">
    <property type="entry name" value="Acyl-CoA_Oxase/DH_mid-dom"/>
</dbReference>
<dbReference type="SUPFAM" id="SSF47203">
    <property type="entry name" value="Acyl-CoA dehydrogenase C-terminal domain-like"/>
    <property type="match status" value="1"/>
</dbReference>
<comment type="caution">
    <text evidence="9">The sequence shown here is derived from an EMBL/GenBank/DDBJ whole genome shotgun (WGS) entry which is preliminary data.</text>
</comment>
<protein>
    <submittedName>
        <fullName evidence="9">Acyl-CoA dehydrogenase family protein</fullName>
    </submittedName>
</protein>